<keyword evidence="4 6" id="KW-0496">Mitochondrion</keyword>
<proteinExistence type="inferred from homology"/>
<evidence type="ECO:0000256" key="6">
    <source>
        <dbReference type="RuleBase" id="RU368039"/>
    </source>
</evidence>
<dbReference type="Proteomes" id="UP000078542">
    <property type="component" value="Unassembled WGS sequence"/>
</dbReference>
<sequence length="136" mass="15793">MNIAALCPQRKQRAKHTVMASRTHVQRVRILYKTILRLHRGLPAEVRPLGDGYVRDEFRRHKGCVESEAIVFLHEWTNYAVSLAEQLGLRGPHMAQPLGRYLKEKDIEKMRDEQVCQLYELMIAATGKPMDAKEKR</sequence>
<evidence type="ECO:0000256" key="5">
    <source>
        <dbReference type="ARBA" id="ARBA00023186"/>
    </source>
</evidence>
<evidence type="ECO:0000256" key="2">
    <source>
        <dbReference type="ARBA" id="ARBA00006020"/>
    </source>
</evidence>
<comment type="similarity">
    <text evidence="2 6">Belongs to the complex I LYR family. SDHAF3 subfamily.</text>
</comment>
<comment type="subcellular location">
    <subcellularLocation>
        <location evidence="1 6">Mitochondrion matrix</location>
    </subcellularLocation>
</comment>
<dbReference type="GO" id="GO:0034553">
    <property type="term" value="P:mitochondrial respiratory chain complex II assembly"/>
    <property type="evidence" value="ECO:0007669"/>
    <property type="project" value="UniProtKB-UniRule"/>
</dbReference>
<dbReference type="AlphaFoldDB" id="A0A195CVS9"/>
<organism evidence="7 8">
    <name type="scientific">Cyphomyrmex costatus</name>
    <dbReference type="NCBI Taxonomy" id="456900"/>
    <lineage>
        <taxon>Eukaryota</taxon>
        <taxon>Metazoa</taxon>
        <taxon>Ecdysozoa</taxon>
        <taxon>Arthropoda</taxon>
        <taxon>Hexapoda</taxon>
        <taxon>Insecta</taxon>
        <taxon>Pterygota</taxon>
        <taxon>Neoptera</taxon>
        <taxon>Endopterygota</taxon>
        <taxon>Hymenoptera</taxon>
        <taxon>Apocrita</taxon>
        <taxon>Aculeata</taxon>
        <taxon>Formicoidea</taxon>
        <taxon>Formicidae</taxon>
        <taxon>Myrmicinae</taxon>
        <taxon>Cyphomyrmex</taxon>
    </lineage>
</organism>
<dbReference type="Pfam" id="PF13233">
    <property type="entry name" value="Complex1_LYR_2"/>
    <property type="match status" value="1"/>
</dbReference>
<keyword evidence="3" id="KW-0809">Transit peptide</keyword>
<evidence type="ECO:0000313" key="7">
    <source>
        <dbReference type="EMBL" id="KYN04264.1"/>
    </source>
</evidence>
<dbReference type="GO" id="GO:0005758">
    <property type="term" value="C:mitochondrial intermembrane space"/>
    <property type="evidence" value="ECO:0007669"/>
    <property type="project" value="TreeGrafter"/>
</dbReference>
<keyword evidence="5 6" id="KW-0143">Chaperone</keyword>
<accession>A0A195CVS9</accession>
<dbReference type="CDD" id="cd20270">
    <property type="entry name" value="Complex1_LYR_SDHAF3_LYRM10"/>
    <property type="match status" value="1"/>
</dbReference>
<evidence type="ECO:0000256" key="3">
    <source>
        <dbReference type="ARBA" id="ARBA00022946"/>
    </source>
</evidence>
<dbReference type="InterPro" id="IPR008381">
    <property type="entry name" value="SDHAF3/Sdh7"/>
</dbReference>
<dbReference type="PANTHER" id="PTHR13137:SF6">
    <property type="entry name" value="SUCCINATE DEHYDROGENASE ASSEMBLY FACTOR 3, MITOCHONDRIAL"/>
    <property type="match status" value="1"/>
</dbReference>
<evidence type="ECO:0000256" key="4">
    <source>
        <dbReference type="ARBA" id="ARBA00023128"/>
    </source>
</evidence>
<evidence type="ECO:0000313" key="8">
    <source>
        <dbReference type="Proteomes" id="UP000078542"/>
    </source>
</evidence>
<dbReference type="PANTHER" id="PTHR13137">
    <property type="entry name" value="DC11 ACN9 HOMOLOG"/>
    <property type="match status" value="1"/>
</dbReference>
<gene>
    <name evidence="7" type="ORF">ALC62_05030</name>
</gene>
<keyword evidence="8" id="KW-1185">Reference proteome</keyword>
<dbReference type="GO" id="GO:0005759">
    <property type="term" value="C:mitochondrial matrix"/>
    <property type="evidence" value="ECO:0007669"/>
    <property type="project" value="UniProtKB-SubCell"/>
</dbReference>
<dbReference type="GO" id="GO:0006105">
    <property type="term" value="P:succinate metabolic process"/>
    <property type="evidence" value="ECO:0007669"/>
    <property type="project" value="TreeGrafter"/>
</dbReference>
<reference evidence="7 8" key="1">
    <citation type="submission" date="2016-03" db="EMBL/GenBank/DDBJ databases">
        <title>Cyphomyrmex costatus WGS genome.</title>
        <authorList>
            <person name="Nygaard S."/>
            <person name="Hu H."/>
            <person name="Boomsma J."/>
            <person name="Zhang G."/>
        </authorList>
    </citation>
    <scope>NUCLEOTIDE SEQUENCE [LARGE SCALE GENOMIC DNA]</scope>
    <source>
        <strain evidence="7">MS0001</strain>
        <tissue evidence="7">Whole body</tissue>
    </source>
</reference>
<protein>
    <recommendedName>
        <fullName evidence="6">Succinate dehydrogenase assembly factor 3</fullName>
        <shortName evidence="6">SDH assembly factor 3</shortName>
        <shortName evidence="6">SDHAF3</shortName>
    </recommendedName>
</protein>
<comment type="function">
    <text evidence="6">Plays an essential role in the assembly of succinate dehydrogenase (SDH), an enzyme complex (also referred to as respiratory complex II) that is a component of both the tricarboxylic acid (TCA) cycle and the mitochondrial electron transport chain, and which couples the oxidation of succinate to fumarate with the reduction of ubiquinone (coenzyme Q) to ubiquinol. Promotes maturation of the iron-sulfur protein subunit of the SDH catalytic dimer, protecting it from the deleterious effects of oxidants. May act together with SDHAF1.</text>
</comment>
<dbReference type="STRING" id="456900.A0A195CVS9"/>
<comment type="subunit">
    <text evidence="6">Interacts with the iron-sulfur protein subunit within the SDH catalytic dimer.</text>
</comment>
<evidence type="ECO:0000256" key="1">
    <source>
        <dbReference type="ARBA" id="ARBA00004305"/>
    </source>
</evidence>
<name>A0A195CVS9_9HYME</name>
<dbReference type="EMBL" id="KQ977279">
    <property type="protein sequence ID" value="KYN04264.1"/>
    <property type="molecule type" value="Genomic_DNA"/>
</dbReference>